<keyword evidence="4" id="KW-0255">Endonuclease</keyword>
<evidence type="ECO:0000256" key="1">
    <source>
        <dbReference type="ARBA" id="ARBA00022679"/>
    </source>
</evidence>
<organism evidence="8 9">
    <name type="scientific">Araneus ventricosus</name>
    <name type="common">Orbweaver spider</name>
    <name type="synonym">Epeira ventricosa</name>
    <dbReference type="NCBI Taxonomy" id="182803"/>
    <lineage>
        <taxon>Eukaryota</taxon>
        <taxon>Metazoa</taxon>
        <taxon>Ecdysozoa</taxon>
        <taxon>Arthropoda</taxon>
        <taxon>Chelicerata</taxon>
        <taxon>Arachnida</taxon>
        <taxon>Araneae</taxon>
        <taxon>Araneomorphae</taxon>
        <taxon>Entelegynae</taxon>
        <taxon>Araneoidea</taxon>
        <taxon>Araneidae</taxon>
        <taxon>Araneus</taxon>
    </lineage>
</organism>
<sequence length="126" mass="13912">MLNIFPIRTIEREASCVLEALKKFDTWVFGGKIQVVSDHNPLTYLTSSAPHGAKLSRWALVLQRYINDFVGQVSIALSGDTLCTAENANGEIHSPTAGRSFNTYPLLPWRHSIGLAWTIPTIDSGK</sequence>
<evidence type="ECO:0000313" key="9">
    <source>
        <dbReference type="Proteomes" id="UP000499080"/>
    </source>
</evidence>
<dbReference type="GO" id="GO:0003964">
    <property type="term" value="F:RNA-directed DNA polymerase activity"/>
    <property type="evidence" value="ECO:0007669"/>
    <property type="project" value="UniProtKB-KW"/>
</dbReference>
<accession>A0A4Y2AAM3</accession>
<dbReference type="GO" id="GO:0004519">
    <property type="term" value="F:endonuclease activity"/>
    <property type="evidence" value="ECO:0007669"/>
    <property type="project" value="UniProtKB-KW"/>
</dbReference>
<dbReference type="Proteomes" id="UP000499080">
    <property type="component" value="Unassembled WGS sequence"/>
</dbReference>
<keyword evidence="1" id="KW-0808">Transferase</keyword>
<evidence type="ECO:0000256" key="6">
    <source>
        <dbReference type="ARBA" id="ARBA00022918"/>
    </source>
</evidence>
<feature type="domain" description="Reverse transcriptase RNase H-like" evidence="7">
    <location>
        <begin position="8"/>
        <end position="65"/>
    </location>
</feature>
<evidence type="ECO:0000256" key="4">
    <source>
        <dbReference type="ARBA" id="ARBA00022759"/>
    </source>
</evidence>
<protein>
    <recommendedName>
        <fullName evidence="7">Reverse transcriptase RNase H-like domain-containing protein</fullName>
    </recommendedName>
</protein>
<keyword evidence="2" id="KW-0548">Nucleotidyltransferase</keyword>
<dbReference type="InterPro" id="IPR043502">
    <property type="entry name" value="DNA/RNA_pol_sf"/>
</dbReference>
<keyword evidence="9" id="KW-1185">Reference proteome</keyword>
<keyword evidence="5" id="KW-0378">Hydrolase</keyword>
<dbReference type="OrthoDB" id="6484178at2759"/>
<proteinExistence type="predicted"/>
<dbReference type="InterPro" id="IPR041373">
    <property type="entry name" value="RT_RNaseH"/>
</dbReference>
<dbReference type="AlphaFoldDB" id="A0A4Y2AAM3"/>
<evidence type="ECO:0000256" key="5">
    <source>
        <dbReference type="ARBA" id="ARBA00022801"/>
    </source>
</evidence>
<dbReference type="GO" id="GO:0016787">
    <property type="term" value="F:hydrolase activity"/>
    <property type="evidence" value="ECO:0007669"/>
    <property type="project" value="UniProtKB-KW"/>
</dbReference>
<keyword evidence="3" id="KW-0540">Nuclease</keyword>
<comment type="caution">
    <text evidence="8">The sequence shown here is derived from an EMBL/GenBank/DDBJ whole genome shotgun (WGS) entry which is preliminary data.</text>
</comment>
<gene>
    <name evidence="8" type="ORF">AVEN_12567_1</name>
</gene>
<evidence type="ECO:0000256" key="3">
    <source>
        <dbReference type="ARBA" id="ARBA00022722"/>
    </source>
</evidence>
<evidence type="ECO:0000259" key="7">
    <source>
        <dbReference type="Pfam" id="PF17917"/>
    </source>
</evidence>
<name>A0A4Y2AAM3_ARAVE</name>
<dbReference type="EMBL" id="BGPR01000011">
    <property type="protein sequence ID" value="GBL76883.1"/>
    <property type="molecule type" value="Genomic_DNA"/>
</dbReference>
<evidence type="ECO:0000313" key="8">
    <source>
        <dbReference type="EMBL" id="GBL76883.1"/>
    </source>
</evidence>
<evidence type="ECO:0000256" key="2">
    <source>
        <dbReference type="ARBA" id="ARBA00022695"/>
    </source>
</evidence>
<keyword evidence="6" id="KW-0695">RNA-directed DNA polymerase</keyword>
<dbReference type="SUPFAM" id="SSF56672">
    <property type="entry name" value="DNA/RNA polymerases"/>
    <property type="match status" value="1"/>
</dbReference>
<reference evidence="8 9" key="1">
    <citation type="journal article" date="2019" name="Sci. Rep.">
        <title>Orb-weaving spider Araneus ventricosus genome elucidates the spidroin gene catalogue.</title>
        <authorList>
            <person name="Kono N."/>
            <person name="Nakamura H."/>
            <person name="Ohtoshi R."/>
            <person name="Moran D.A.P."/>
            <person name="Shinohara A."/>
            <person name="Yoshida Y."/>
            <person name="Fujiwara M."/>
            <person name="Mori M."/>
            <person name="Tomita M."/>
            <person name="Arakawa K."/>
        </authorList>
    </citation>
    <scope>NUCLEOTIDE SEQUENCE [LARGE SCALE GENOMIC DNA]</scope>
</reference>
<dbReference type="Pfam" id="PF17917">
    <property type="entry name" value="RT_RNaseH"/>
    <property type="match status" value="1"/>
</dbReference>